<dbReference type="PANTHER" id="PTHR43434">
    <property type="entry name" value="PHOSPHOGLYCOLATE PHOSPHATASE"/>
    <property type="match status" value="1"/>
</dbReference>
<name>A0ABW8TBU7_9CLOT</name>
<dbReference type="InterPro" id="IPR023214">
    <property type="entry name" value="HAD_sf"/>
</dbReference>
<organism evidence="1 2">
    <name type="scientific">Clostridium neuense</name>
    <dbReference type="NCBI Taxonomy" id="1728934"/>
    <lineage>
        <taxon>Bacteria</taxon>
        <taxon>Bacillati</taxon>
        <taxon>Bacillota</taxon>
        <taxon>Clostridia</taxon>
        <taxon>Eubacteriales</taxon>
        <taxon>Clostridiaceae</taxon>
        <taxon>Clostridium</taxon>
    </lineage>
</organism>
<dbReference type="SFLD" id="SFLDS00003">
    <property type="entry name" value="Haloacid_Dehalogenase"/>
    <property type="match status" value="1"/>
</dbReference>
<dbReference type="InterPro" id="IPR006439">
    <property type="entry name" value="HAD-SF_hydro_IA"/>
</dbReference>
<evidence type="ECO:0000313" key="2">
    <source>
        <dbReference type="Proteomes" id="UP001623592"/>
    </source>
</evidence>
<dbReference type="InterPro" id="IPR041492">
    <property type="entry name" value="HAD_2"/>
</dbReference>
<dbReference type="InterPro" id="IPR023198">
    <property type="entry name" value="PGP-like_dom2"/>
</dbReference>
<dbReference type="Pfam" id="PF13419">
    <property type="entry name" value="HAD_2"/>
    <property type="match status" value="1"/>
</dbReference>
<dbReference type="InterPro" id="IPR036412">
    <property type="entry name" value="HAD-like_sf"/>
</dbReference>
<dbReference type="GO" id="GO:0016787">
    <property type="term" value="F:hydrolase activity"/>
    <property type="evidence" value="ECO:0007669"/>
    <property type="project" value="UniProtKB-KW"/>
</dbReference>
<dbReference type="InterPro" id="IPR050155">
    <property type="entry name" value="HAD-like_hydrolase_sf"/>
</dbReference>
<sequence length="214" mass="24462">MIKMVAFDFDGTIADTIPMCIEAFKKSVSPYTGHDLTNNEIVQTFGLNETGMVKAVVKDNWESALQDFYYFYEKMHDRCKEPFSGICDLIKYLKDKDIVVALITGKGQRSCDISLKKLGMDNYFSDIMVGDEIRYNKAESISRLLKKYSVNNDEFYYIGDALSDVMACSEIGATCLSAAWSDGVDLEEMRKVNPNYIFNNIYDLKMFLESKLKF</sequence>
<dbReference type="PANTHER" id="PTHR43434:SF1">
    <property type="entry name" value="PHOSPHOGLYCOLATE PHOSPHATASE"/>
    <property type="match status" value="1"/>
</dbReference>
<reference evidence="1 2" key="1">
    <citation type="submission" date="2024-11" db="EMBL/GenBank/DDBJ databases">
        <authorList>
            <person name="Heng Y.C."/>
            <person name="Lim A.C.H."/>
            <person name="Lee J.K.Y."/>
            <person name="Kittelmann S."/>
        </authorList>
    </citation>
    <scope>NUCLEOTIDE SEQUENCE [LARGE SCALE GENOMIC DNA]</scope>
    <source>
        <strain evidence="1 2">WILCCON 0114</strain>
    </source>
</reference>
<keyword evidence="1" id="KW-0378">Hydrolase</keyword>
<gene>
    <name evidence="1" type="ORF">ACJDT4_03225</name>
</gene>
<dbReference type="NCBIfam" id="TIGR01549">
    <property type="entry name" value="HAD-SF-IA-v1"/>
    <property type="match status" value="1"/>
</dbReference>
<dbReference type="SFLD" id="SFLDG01129">
    <property type="entry name" value="C1.5:_HAD__Beta-PGM__Phosphata"/>
    <property type="match status" value="1"/>
</dbReference>
<protein>
    <submittedName>
        <fullName evidence="1">HAD family hydrolase</fullName>
        <ecNumber evidence="1">3.-.-.-</ecNumber>
    </submittedName>
</protein>
<dbReference type="Gene3D" id="1.10.150.240">
    <property type="entry name" value="Putative phosphatase, domain 2"/>
    <property type="match status" value="1"/>
</dbReference>
<evidence type="ECO:0000313" key="1">
    <source>
        <dbReference type="EMBL" id="MFL0249420.1"/>
    </source>
</evidence>
<proteinExistence type="predicted"/>
<keyword evidence="2" id="KW-1185">Reference proteome</keyword>
<dbReference type="Gene3D" id="3.40.50.1000">
    <property type="entry name" value="HAD superfamily/HAD-like"/>
    <property type="match status" value="1"/>
</dbReference>
<accession>A0ABW8TBU7</accession>
<dbReference type="SUPFAM" id="SSF56784">
    <property type="entry name" value="HAD-like"/>
    <property type="match status" value="1"/>
</dbReference>
<dbReference type="Proteomes" id="UP001623592">
    <property type="component" value="Unassembled WGS sequence"/>
</dbReference>
<dbReference type="EC" id="3.-.-.-" evidence="1"/>
<dbReference type="EMBL" id="JBJIAA010000002">
    <property type="protein sequence ID" value="MFL0249420.1"/>
    <property type="molecule type" value="Genomic_DNA"/>
</dbReference>
<comment type="caution">
    <text evidence="1">The sequence shown here is derived from an EMBL/GenBank/DDBJ whole genome shotgun (WGS) entry which is preliminary data.</text>
</comment>
<dbReference type="RefSeq" id="WP_406786088.1">
    <property type="nucleotide sequence ID" value="NZ_JBJIAA010000002.1"/>
</dbReference>